<comment type="pathway">
    <text evidence="1">Secondary metabolite metabolism; quinolate metabolism.</text>
</comment>
<gene>
    <name evidence="12" type="ORF">F0P94_13860</name>
</gene>
<dbReference type="Gene3D" id="3.20.20.140">
    <property type="entry name" value="Metal-dependent hydrolases"/>
    <property type="match status" value="1"/>
</dbReference>
<evidence type="ECO:0000313" key="12">
    <source>
        <dbReference type="EMBL" id="KAA9331879.1"/>
    </source>
</evidence>
<dbReference type="InterPro" id="IPR032466">
    <property type="entry name" value="Metal_Hydrolase"/>
</dbReference>
<dbReference type="GO" id="GO:0170033">
    <property type="term" value="P:L-amino acid metabolic process"/>
    <property type="evidence" value="ECO:0007669"/>
    <property type="project" value="UniProtKB-ARBA"/>
</dbReference>
<dbReference type="GO" id="GO:0019748">
    <property type="term" value="P:secondary metabolic process"/>
    <property type="evidence" value="ECO:0007669"/>
    <property type="project" value="TreeGrafter"/>
</dbReference>
<dbReference type="EC" id="4.1.1.45" evidence="4"/>
<evidence type="ECO:0000313" key="13">
    <source>
        <dbReference type="Proteomes" id="UP000326570"/>
    </source>
</evidence>
<keyword evidence="8" id="KW-0862">Zinc</keyword>
<dbReference type="FunFam" id="3.20.20.140:FF:000029">
    <property type="entry name" value="2-amino-3-carboxymuconate-6-semialdehyde decarboxylase"/>
    <property type="match status" value="1"/>
</dbReference>
<proteinExistence type="inferred from homology"/>
<dbReference type="Proteomes" id="UP000326570">
    <property type="component" value="Unassembled WGS sequence"/>
</dbReference>
<dbReference type="Pfam" id="PF04909">
    <property type="entry name" value="Amidohydro_2"/>
    <property type="match status" value="1"/>
</dbReference>
<dbReference type="RefSeq" id="WP_150904488.1">
    <property type="nucleotide sequence ID" value="NZ_VTWT01000007.1"/>
</dbReference>
<dbReference type="GO" id="GO:1901606">
    <property type="term" value="P:alpha-amino acid catabolic process"/>
    <property type="evidence" value="ECO:0007669"/>
    <property type="project" value="UniProtKB-ARBA"/>
</dbReference>
<dbReference type="PANTHER" id="PTHR21240:SF27">
    <property type="entry name" value="2-AMINO-3-CARBOXYMUCONATE-6-SEMIALDEHYDE DECARBOXYLASE"/>
    <property type="match status" value="1"/>
</dbReference>
<evidence type="ECO:0000256" key="1">
    <source>
        <dbReference type="ARBA" id="ARBA00005079"/>
    </source>
</evidence>
<dbReference type="GO" id="GO:0016787">
    <property type="term" value="F:hydrolase activity"/>
    <property type="evidence" value="ECO:0007669"/>
    <property type="project" value="UniProtKB-KW"/>
</dbReference>
<keyword evidence="13" id="KW-1185">Reference proteome</keyword>
<accession>A0A5N1IVB4</accession>
<dbReference type="GO" id="GO:0005829">
    <property type="term" value="C:cytosol"/>
    <property type="evidence" value="ECO:0007669"/>
    <property type="project" value="TreeGrafter"/>
</dbReference>
<comment type="caution">
    <text evidence="12">The sequence shown here is derived from an EMBL/GenBank/DDBJ whole genome shotgun (WGS) entry which is preliminary data.</text>
</comment>
<dbReference type="GO" id="GO:0046872">
    <property type="term" value="F:metal ion binding"/>
    <property type="evidence" value="ECO:0007669"/>
    <property type="project" value="UniProtKB-KW"/>
</dbReference>
<comment type="subunit">
    <text evidence="3">Monomer.</text>
</comment>
<evidence type="ECO:0000256" key="10">
    <source>
        <dbReference type="ARBA" id="ARBA00031120"/>
    </source>
</evidence>
<dbReference type="AlphaFoldDB" id="A0A5N1IVB4"/>
<keyword evidence="9" id="KW-0456">Lyase</keyword>
<feature type="domain" description="Amidohydrolase-related" evidence="11">
    <location>
        <begin position="14"/>
        <end position="336"/>
    </location>
</feature>
<evidence type="ECO:0000256" key="6">
    <source>
        <dbReference type="ARBA" id="ARBA00022723"/>
    </source>
</evidence>
<keyword evidence="6" id="KW-0479">Metal-binding</keyword>
<evidence type="ECO:0000256" key="9">
    <source>
        <dbReference type="ARBA" id="ARBA00023239"/>
    </source>
</evidence>
<evidence type="ECO:0000256" key="8">
    <source>
        <dbReference type="ARBA" id="ARBA00022833"/>
    </source>
</evidence>
<dbReference type="GO" id="GO:0001760">
    <property type="term" value="F:aminocarboxymuconate-semialdehyde decarboxylase activity"/>
    <property type="evidence" value="ECO:0007669"/>
    <property type="project" value="UniProtKB-EC"/>
</dbReference>
<dbReference type="GO" id="GO:0170039">
    <property type="term" value="P:proteinogenic amino acid metabolic process"/>
    <property type="evidence" value="ECO:0007669"/>
    <property type="project" value="UniProtKB-ARBA"/>
</dbReference>
<sequence length="356" mass="40122">MHHHSEPGHSPLRIDIHTHILPENWPNLRERYGYGGFIRLEHHKPCCARMMQDNKFFREIQDNCWDPQVRMKECNHHGVHVQVLSTVPVMFSYWAKPHDALDLSMMLNDHIAGIVADYPDRFVGLGTIPMQAPDLAIKELERCVKELGMAGVQIGSHINDWNLDAPEIFPIFQAAEELGAAIFVHPWDMMAKEKMPKYWLPWLVGMPAESTLAICSMIFGGVLERLPKLRVAFAHGGGSFAASLGRIEHGFNVRPDLCAVDNNVNPREYLGKFWVDSLVHCPDAFELLVKLVGPEKIALGTDYPFPLGELEPGKLIDSMPYSDSVKEMMLSGAALNWLNMGKEKFLKNLPKAAAKL</sequence>
<evidence type="ECO:0000256" key="2">
    <source>
        <dbReference type="ARBA" id="ARBA00005871"/>
    </source>
</evidence>
<reference evidence="12 13" key="1">
    <citation type="submission" date="2019-09" db="EMBL/GenBank/DDBJ databases">
        <title>Genome sequence of Adhaeribacter sp. M2.</title>
        <authorList>
            <person name="Srinivasan S."/>
        </authorList>
    </citation>
    <scope>NUCLEOTIDE SEQUENCE [LARGE SCALE GENOMIC DNA]</scope>
    <source>
        <strain evidence="12 13">M2</strain>
    </source>
</reference>
<keyword evidence="7" id="KW-0210">Decarboxylase</keyword>
<evidence type="ECO:0000259" key="11">
    <source>
        <dbReference type="Pfam" id="PF04909"/>
    </source>
</evidence>
<dbReference type="EMBL" id="VTWT01000007">
    <property type="protein sequence ID" value="KAA9331879.1"/>
    <property type="molecule type" value="Genomic_DNA"/>
</dbReference>
<evidence type="ECO:0000256" key="4">
    <source>
        <dbReference type="ARBA" id="ARBA00012365"/>
    </source>
</evidence>
<protein>
    <recommendedName>
        <fullName evidence="5">2-amino-3-carboxymuconate-6-semialdehyde decarboxylase</fullName>
        <ecNumber evidence="4">4.1.1.45</ecNumber>
    </recommendedName>
    <alternativeName>
        <fullName evidence="10">Picolinate carboxylase</fullName>
    </alternativeName>
</protein>
<dbReference type="InterPro" id="IPR006680">
    <property type="entry name" value="Amidohydro-rel"/>
</dbReference>
<dbReference type="PANTHER" id="PTHR21240">
    <property type="entry name" value="2-AMINO-3-CARBOXYLMUCONATE-6-SEMIALDEHYDE DECARBOXYLASE"/>
    <property type="match status" value="1"/>
</dbReference>
<dbReference type="InterPro" id="IPR032465">
    <property type="entry name" value="ACMSD"/>
</dbReference>
<dbReference type="SUPFAM" id="SSF51556">
    <property type="entry name" value="Metallo-dependent hydrolases"/>
    <property type="match status" value="1"/>
</dbReference>
<evidence type="ECO:0000256" key="7">
    <source>
        <dbReference type="ARBA" id="ARBA00022793"/>
    </source>
</evidence>
<comment type="similarity">
    <text evidence="2">Belongs to the metallo-dependent hydrolases superfamily. ACMSD family.</text>
</comment>
<evidence type="ECO:0000256" key="5">
    <source>
        <dbReference type="ARBA" id="ARBA00021214"/>
    </source>
</evidence>
<organism evidence="12 13">
    <name type="scientific">Adhaeribacter soli</name>
    <dbReference type="NCBI Taxonomy" id="2607655"/>
    <lineage>
        <taxon>Bacteria</taxon>
        <taxon>Pseudomonadati</taxon>
        <taxon>Bacteroidota</taxon>
        <taxon>Cytophagia</taxon>
        <taxon>Cytophagales</taxon>
        <taxon>Hymenobacteraceae</taxon>
        <taxon>Adhaeribacter</taxon>
    </lineage>
</organism>
<evidence type="ECO:0000256" key="3">
    <source>
        <dbReference type="ARBA" id="ARBA00011245"/>
    </source>
</evidence>
<name>A0A5N1IVB4_9BACT</name>
<keyword evidence="12" id="KW-0378">Hydrolase</keyword>